<keyword evidence="7 9" id="KW-0413">Isomerase</keyword>
<feature type="binding site" evidence="9">
    <location>
        <position position="64"/>
    </location>
    <ligand>
        <name>substrate</name>
    </ligand>
</feature>
<keyword evidence="8 9" id="KW-0119">Carbohydrate metabolism</keyword>
<evidence type="ECO:0000256" key="1">
    <source>
        <dbReference type="ARBA" id="ARBA00000348"/>
    </source>
</evidence>
<dbReference type="GO" id="GO:0005737">
    <property type="term" value="C:cytoplasm"/>
    <property type="evidence" value="ECO:0007669"/>
    <property type="project" value="UniProtKB-SubCell"/>
</dbReference>
<gene>
    <name evidence="9" type="primary">gmhA</name>
    <name evidence="11" type="ORF">V4D30_04020</name>
</gene>
<dbReference type="PANTHER" id="PTHR30390:SF6">
    <property type="entry name" value="DNAA INITIATOR-ASSOCIATING PROTEIN DIAA"/>
    <property type="match status" value="1"/>
</dbReference>
<feature type="binding site" evidence="9">
    <location>
        <position position="171"/>
    </location>
    <ligand>
        <name>substrate</name>
    </ligand>
</feature>
<dbReference type="EC" id="5.3.1.28" evidence="9"/>
<feature type="binding site" evidence="9">
    <location>
        <position position="179"/>
    </location>
    <ligand>
        <name>Zn(2+)</name>
        <dbReference type="ChEBI" id="CHEBI:29105"/>
    </ligand>
</feature>
<dbReference type="InterPro" id="IPR050099">
    <property type="entry name" value="SIS_GmhA/DiaA_subfam"/>
</dbReference>
<feature type="domain" description="SIS" evidence="10">
    <location>
        <begin position="36"/>
        <end position="195"/>
    </location>
</feature>
<dbReference type="InterPro" id="IPR001347">
    <property type="entry name" value="SIS_dom"/>
</dbReference>
<comment type="subcellular location">
    <subcellularLocation>
        <location evidence="2 9">Cytoplasm</location>
    </subcellularLocation>
</comment>
<dbReference type="AlphaFoldDB" id="A0AAU8GY23"/>
<evidence type="ECO:0000256" key="3">
    <source>
        <dbReference type="ARBA" id="ARBA00009894"/>
    </source>
</evidence>
<dbReference type="PROSITE" id="PS51464">
    <property type="entry name" value="SIS"/>
    <property type="match status" value="1"/>
</dbReference>
<dbReference type="PANTHER" id="PTHR30390">
    <property type="entry name" value="SEDOHEPTULOSE 7-PHOSPHATE ISOMERASE / DNAA INITIATOR-ASSOCIATING FACTOR FOR REPLICATION INITIATION"/>
    <property type="match status" value="1"/>
</dbReference>
<feature type="binding site" evidence="9">
    <location>
        <position position="64"/>
    </location>
    <ligand>
        <name>Zn(2+)</name>
        <dbReference type="ChEBI" id="CHEBI:29105"/>
    </ligand>
</feature>
<comment type="miscellaneous">
    <text evidence="9">The reaction produces a racemic mixture of D-glycero-alpha-D-manno-heptose 7-phosphate and D-glycero-beta-D-manno-heptose 7-phosphate.</text>
</comment>
<dbReference type="EMBL" id="CP144373">
    <property type="protein sequence ID" value="XCH47446.1"/>
    <property type="molecule type" value="Genomic_DNA"/>
</dbReference>
<evidence type="ECO:0000256" key="2">
    <source>
        <dbReference type="ARBA" id="ARBA00004496"/>
    </source>
</evidence>
<dbReference type="KEGG" id="taut:V4D30_04020"/>
<evidence type="ECO:0000256" key="7">
    <source>
        <dbReference type="ARBA" id="ARBA00023235"/>
    </source>
</evidence>
<feature type="binding site" evidence="9">
    <location>
        <position position="124"/>
    </location>
    <ligand>
        <name>substrate</name>
    </ligand>
</feature>
<evidence type="ECO:0000256" key="6">
    <source>
        <dbReference type="ARBA" id="ARBA00022833"/>
    </source>
</evidence>
<dbReference type="InterPro" id="IPR035461">
    <property type="entry name" value="GmhA/DiaA"/>
</dbReference>
<keyword evidence="5 9" id="KW-0479">Metal-binding</keyword>
<dbReference type="GO" id="GO:0008270">
    <property type="term" value="F:zinc ion binding"/>
    <property type="evidence" value="ECO:0007669"/>
    <property type="project" value="UniProtKB-UniRule"/>
</dbReference>
<dbReference type="InterPro" id="IPR046348">
    <property type="entry name" value="SIS_dom_sf"/>
</dbReference>
<protein>
    <recommendedName>
        <fullName evidence="9">Phosphoheptose isomerase</fullName>
        <ecNumber evidence="9">5.3.1.28</ecNumber>
    </recommendedName>
    <alternativeName>
        <fullName evidence="9">Sedoheptulose 7-phosphate isomerase</fullName>
    </alternativeName>
</protein>
<feature type="binding site" evidence="9">
    <location>
        <begin position="51"/>
        <end position="53"/>
    </location>
    <ligand>
        <name>substrate</name>
    </ligand>
</feature>
<dbReference type="Pfam" id="PF13580">
    <property type="entry name" value="SIS_2"/>
    <property type="match status" value="1"/>
</dbReference>
<reference evidence="11" key="1">
    <citation type="submission" date="2024-01" db="EMBL/GenBank/DDBJ databases">
        <title>The first autotrophic representatives of the genus Thermodesulfovibrio.</title>
        <authorList>
            <person name="Maltseva A.I."/>
            <person name="Elcheninov A.G."/>
            <person name="Kublanov I.V."/>
            <person name="Lebedinsky A.V."/>
            <person name="Frolov E.N."/>
        </authorList>
    </citation>
    <scope>NUCLEOTIDE SEQUENCE</scope>
    <source>
        <strain evidence="11">3907-1M</strain>
    </source>
</reference>
<dbReference type="GO" id="GO:0097367">
    <property type="term" value="F:carbohydrate derivative binding"/>
    <property type="evidence" value="ECO:0007669"/>
    <property type="project" value="InterPro"/>
</dbReference>
<accession>A0AAU8GY23</accession>
<comment type="pathway">
    <text evidence="9">Carbohydrate biosynthesis; D-glycero-D-manno-heptose 7-phosphate biosynthesis; D-glycero-alpha-D-manno-heptose 7-phosphate and D-glycero-beta-D-manno-heptose 7-phosphate from sedoheptulose 7-phosphate: step 1/1.</text>
</comment>
<dbReference type="GO" id="GO:1901135">
    <property type="term" value="P:carbohydrate derivative metabolic process"/>
    <property type="evidence" value="ECO:0007669"/>
    <property type="project" value="InterPro"/>
</dbReference>
<dbReference type="CDD" id="cd05006">
    <property type="entry name" value="SIS_GmhA"/>
    <property type="match status" value="1"/>
</dbReference>
<evidence type="ECO:0000256" key="8">
    <source>
        <dbReference type="ARBA" id="ARBA00023277"/>
    </source>
</evidence>
<evidence type="ECO:0000256" key="4">
    <source>
        <dbReference type="ARBA" id="ARBA00022490"/>
    </source>
</evidence>
<dbReference type="Gene3D" id="3.40.50.10490">
    <property type="entry name" value="Glucose-6-phosphate isomerase like protein, domain 1"/>
    <property type="match status" value="1"/>
</dbReference>
<dbReference type="GO" id="GO:0005975">
    <property type="term" value="P:carbohydrate metabolic process"/>
    <property type="evidence" value="ECO:0007669"/>
    <property type="project" value="UniProtKB-UniRule"/>
</dbReference>
<name>A0AAU8GY23_9BACT</name>
<feature type="binding site" evidence="9">
    <location>
        <position position="60"/>
    </location>
    <ligand>
        <name>Zn(2+)</name>
        <dbReference type="ChEBI" id="CHEBI:29105"/>
    </ligand>
</feature>
<dbReference type="InterPro" id="IPR004515">
    <property type="entry name" value="Phosphoheptose_Isoase"/>
</dbReference>
<feature type="binding site" evidence="9">
    <location>
        <begin position="93"/>
        <end position="94"/>
    </location>
    <ligand>
        <name>substrate</name>
    </ligand>
</feature>
<proteinExistence type="inferred from homology"/>
<keyword evidence="4 9" id="KW-0963">Cytoplasm</keyword>
<feature type="binding site" evidence="9">
    <location>
        <position position="171"/>
    </location>
    <ligand>
        <name>Zn(2+)</name>
        <dbReference type="ChEBI" id="CHEBI:29105"/>
    </ligand>
</feature>
<evidence type="ECO:0000256" key="5">
    <source>
        <dbReference type="ARBA" id="ARBA00022723"/>
    </source>
</evidence>
<feature type="binding site" evidence="9">
    <location>
        <begin position="119"/>
        <end position="121"/>
    </location>
    <ligand>
        <name>substrate</name>
    </ligand>
</feature>
<sequence>MQIEDKIRKAYEDSIRVKEQFFRENINLIKEVAEIIAKTLNEGSKILIFGNGGSATDASHIAAEFVNRFKRERPGLPAIALNTDMAVITAIANDYDYSEIFAKQIKALGNSGDIAIGISTSGSSRNVIKAVEIAKKRGLKTIAFTSIRGEKLISKVDYAFAVPSEDTPRIQETHITLGHILCELVEDILFELPATKKKMK</sequence>
<comment type="catalytic activity">
    <reaction evidence="1 9">
        <text>2 D-sedoheptulose 7-phosphate = D-glycero-alpha-D-manno-heptose 7-phosphate + D-glycero-beta-D-manno-heptose 7-phosphate</text>
        <dbReference type="Rhea" id="RHEA:27489"/>
        <dbReference type="ChEBI" id="CHEBI:57483"/>
        <dbReference type="ChEBI" id="CHEBI:60203"/>
        <dbReference type="ChEBI" id="CHEBI:60204"/>
        <dbReference type="EC" id="5.3.1.28"/>
    </reaction>
</comment>
<organism evidence="11">
    <name type="scientific">Thermodesulfovibrio autotrophicus</name>
    <dbReference type="NCBI Taxonomy" id="3118333"/>
    <lineage>
        <taxon>Bacteria</taxon>
        <taxon>Pseudomonadati</taxon>
        <taxon>Nitrospirota</taxon>
        <taxon>Thermodesulfovibrionia</taxon>
        <taxon>Thermodesulfovibrionales</taxon>
        <taxon>Thermodesulfovibrionaceae</taxon>
        <taxon>Thermodesulfovibrio</taxon>
    </lineage>
</organism>
<keyword evidence="6 9" id="KW-0862">Zinc</keyword>
<comment type="function">
    <text evidence="9">Catalyzes the isomerization of sedoheptulose 7-phosphate in D-glycero-D-manno-heptose 7-phosphate.</text>
</comment>
<dbReference type="GO" id="GO:0008968">
    <property type="term" value="F:D-sedoheptulose 7-phosphate isomerase activity"/>
    <property type="evidence" value="ECO:0007669"/>
    <property type="project" value="UniProtKB-UniRule"/>
</dbReference>
<dbReference type="HAMAP" id="MF_00067">
    <property type="entry name" value="GmhA"/>
    <property type="match status" value="1"/>
</dbReference>
<dbReference type="SUPFAM" id="SSF53697">
    <property type="entry name" value="SIS domain"/>
    <property type="match status" value="1"/>
</dbReference>
<comment type="similarity">
    <text evidence="3 9">Belongs to the SIS family. GmhA subfamily.</text>
</comment>
<dbReference type="RefSeq" id="WP_353684969.1">
    <property type="nucleotide sequence ID" value="NZ_CP144373.1"/>
</dbReference>
<comment type="cofactor">
    <cofactor evidence="9">
        <name>Zn(2+)</name>
        <dbReference type="ChEBI" id="CHEBI:29105"/>
    </cofactor>
    <text evidence="9">Binds 1 zinc ion per subunit.</text>
</comment>
<evidence type="ECO:0000259" key="10">
    <source>
        <dbReference type="PROSITE" id="PS51464"/>
    </source>
</evidence>
<evidence type="ECO:0000256" key="9">
    <source>
        <dbReference type="HAMAP-Rule" id="MF_00067"/>
    </source>
</evidence>
<evidence type="ECO:0000313" key="11">
    <source>
        <dbReference type="EMBL" id="XCH47446.1"/>
    </source>
</evidence>